<dbReference type="AlphaFoldDB" id="A0A0F3N3R0"/>
<keyword evidence="2" id="KW-1185">Reference proteome</keyword>
<gene>
    <name evidence="1" type="ORF">APHACPA_1326</name>
</gene>
<evidence type="ECO:0000313" key="2">
    <source>
        <dbReference type="Proteomes" id="UP000033556"/>
    </source>
</evidence>
<sequence>MRNSLDDYFFFDVVKKEIRIDFNNENLSDVVESLIDFAKDHEAK</sequence>
<organism evidence="1 2">
    <name type="scientific">Rickettsia amblyommatis str. Ac/Pa</name>
    <dbReference type="NCBI Taxonomy" id="1359164"/>
    <lineage>
        <taxon>Bacteria</taxon>
        <taxon>Pseudomonadati</taxon>
        <taxon>Pseudomonadota</taxon>
        <taxon>Alphaproteobacteria</taxon>
        <taxon>Rickettsiales</taxon>
        <taxon>Rickettsiaceae</taxon>
        <taxon>Rickettsieae</taxon>
        <taxon>Rickettsia</taxon>
        <taxon>spotted fever group</taxon>
    </lineage>
</organism>
<dbReference type="RefSeq" id="WP_045800358.1">
    <property type="nucleotide sequence ID" value="NZ_LANR01000001.1"/>
</dbReference>
<protein>
    <submittedName>
        <fullName evidence="1">Putative type I site-specific restriction-modification system, R (Restriction) subunit</fullName>
    </submittedName>
</protein>
<evidence type="ECO:0000313" key="1">
    <source>
        <dbReference type="EMBL" id="KJV62302.1"/>
    </source>
</evidence>
<accession>A0A0F3N3R0</accession>
<dbReference type="Proteomes" id="UP000033556">
    <property type="component" value="Unassembled WGS sequence"/>
</dbReference>
<reference evidence="1 2" key="1">
    <citation type="submission" date="2015-01" db="EMBL/GenBank/DDBJ databases">
        <title>Genome Sequencing of Rickettsiales.</title>
        <authorList>
            <person name="Daugherty S.C."/>
            <person name="Su Q."/>
            <person name="Abolude K."/>
            <person name="Beier-Sexton M."/>
            <person name="Carlyon J.A."/>
            <person name="Carter R."/>
            <person name="Day N.P."/>
            <person name="Dumler S.J."/>
            <person name="Dyachenko V."/>
            <person name="Godinez A."/>
            <person name="Kurtti T.J."/>
            <person name="Lichay M."/>
            <person name="Mullins K.E."/>
            <person name="Ott S."/>
            <person name="Pappas-Brown V."/>
            <person name="Paris D.H."/>
            <person name="Patel P."/>
            <person name="Richards A.L."/>
            <person name="Sadzewicz L."/>
            <person name="Sears K."/>
            <person name="Seidman D."/>
            <person name="Sengamalay N."/>
            <person name="Stenos J."/>
            <person name="Tallon L.J."/>
            <person name="Vincent G."/>
            <person name="Fraser C.M."/>
            <person name="Munderloh U."/>
            <person name="Dunning-Hotopp J.C."/>
        </authorList>
    </citation>
    <scope>NUCLEOTIDE SEQUENCE [LARGE SCALE GENOMIC DNA]</scope>
    <source>
        <strain evidence="1 2">Ac/Pa</strain>
    </source>
</reference>
<name>A0A0F3N3R0_RICAM</name>
<comment type="caution">
    <text evidence="1">The sequence shown here is derived from an EMBL/GenBank/DDBJ whole genome shotgun (WGS) entry which is preliminary data.</text>
</comment>
<proteinExistence type="predicted"/>
<dbReference type="EMBL" id="LANR01000001">
    <property type="protein sequence ID" value="KJV62302.1"/>
    <property type="molecule type" value="Genomic_DNA"/>
</dbReference>
<dbReference type="PATRIC" id="fig|1359164.3.peg.1310"/>